<feature type="compositionally biased region" description="Polar residues" evidence="1">
    <location>
        <begin position="39"/>
        <end position="49"/>
    </location>
</feature>
<proteinExistence type="predicted"/>
<gene>
    <name evidence="2" type="ORF">KBB96_04600</name>
</gene>
<evidence type="ECO:0000256" key="1">
    <source>
        <dbReference type="SAM" id="MobiDB-lite"/>
    </source>
</evidence>
<keyword evidence="3" id="KW-1185">Reference proteome</keyword>
<dbReference type="RefSeq" id="WP_211632828.1">
    <property type="nucleotide sequence ID" value="NZ_CP073100.1"/>
</dbReference>
<feature type="compositionally biased region" description="Basic and acidic residues" evidence="1">
    <location>
        <begin position="50"/>
        <end position="72"/>
    </location>
</feature>
<organism evidence="2 3">
    <name type="scientific">Luteolibacter ambystomatis</name>
    <dbReference type="NCBI Taxonomy" id="2824561"/>
    <lineage>
        <taxon>Bacteria</taxon>
        <taxon>Pseudomonadati</taxon>
        <taxon>Verrucomicrobiota</taxon>
        <taxon>Verrucomicrobiia</taxon>
        <taxon>Verrucomicrobiales</taxon>
        <taxon>Verrucomicrobiaceae</taxon>
        <taxon>Luteolibacter</taxon>
    </lineage>
</organism>
<evidence type="ECO:0000313" key="2">
    <source>
        <dbReference type="EMBL" id="QUE52174.1"/>
    </source>
</evidence>
<sequence length="151" mass="16842">MSSRLLLGIAALSGSLLVSCTVYPEGRTPGKKGPHPQDNVMTPEQQALQKQRDELKKKKEEEEAKKKQEELANKPPENLNKTEGTGETTQPKPPKQENKKDYPFANPVPGKEGFVFSPYNNKMVDVRDIASGTLVEDPTYKAGDKKYFRVP</sequence>
<dbReference type="EMBL" id="CP073100">
    <property type="protein sequence ID" value="QUE52174.1"/>
    <property type="molecule type" value="Genomic_DNA"/>
</dbReference>
<feature type="compositionally biased region" description="Polar residues" evidence="1">
    <location>
        <begin position="79"/>
        <end position="90"/>
    </location>
</feature>
<dbReference type="AlphaFoldDB" id="A0A975J1D1"/>
<accession>A0A975J1D1</accession>
<protein>
    <recommendedName>
        <fullName evidence="4">Lipoprotein</fullName>
    </recommendedName>
</protein>
<feature type="region of interest" description="Disordered" evidence="1">
    <location>
        <begin position="22"/>
        <end position="106"/>
    </location>
</feature>
<dbReference type="Proteomes" id="UP000676169">
    <property type="component" value="Chromosome"/>
</dbReference>
<evidence type="ECO:0000313" key="3">
    <source>
        <dbReference type="Proteomes" id="UP000676169"/>
    </source>
</evidence>
<evidence type="ECO:0008006" key="4">
    <source>
        <dbReference type="Google" id="ProtNLM"/>
    </source>
</evidence>
<dbReference type="PROSITE" id="PS51257">
    <property type="entry name" value="PROKAR_LIPOPROTEIN"/>
    <property type="match status" value="1"/>
</dbReference>
<dbReference type="KEGG" id="lamb:KBB96_04600"/>
<name>A0A975J1D1_9BACT</name>
<reference evidence="2" key="1">
    <citation type="submission" date="2021-04" db="EMBL/GenBank/DDBJ databases">
        <title>Luteolibacter sp. 32A isolated from the skin of an Anderson's salamander (Ambystoma andersonii).</title>
        <authorList>
            <person name="Spergser J."/>
            <person name="Busse H.-J."/>
        </authorList>
    </citation>
    <scope>NUCLEOTIDE SEQUENCE</scope>
    <source>
        <strain evidence="2">32A</strain>
    </source>
</reference>